<dbReference type="Gramene" id="BGIOSGA015788-TA">
    <property type="protein sequence ID" value="BGIOSGA015788-PA"/>
    <property type="gene ID" value="BGIOSGA015788"/>
</dbReference>
<dbReference type="STRING" id="39946.B8AUM8"/>
<evidence type="ECO:0000256" key="1">
    <source>
        <dbReference type="SAM" id="MobiDB-lite"/>
    </source>
</evidence>
<evidence type="ECO:0008006" key="4">
    <source>
        <dbReference type="Google" id="ProtNLM"/>
    </source>
</evidence>
<feature type="compositionally biased region" description="Pro residues" evidence="1">
    <location>
        <begin position="10"/>
        <end position="25"/>
    </location>
</feature>
<dbReference type="HOGENOM" id="CLU_1974195_0_0_1"/>
<gene>
    <name evidence="2" type="ORF">OsI_14638</name>
</gene>
<reference evidence="2 3" key="1">
    <citation type="journal article" date="2005" name="PLoS Biol.">
        <title>The genomes of Oryza sativa: a history of duplications.</title>
        <authorList>
            <person name="Yu J."/>
            <person name="Wang J."/>
            <person name="Lin W."/>
            <person name="Li S."/>
            <person name="Li H."/>
            <person name="Zhou J."/>
            <person name="Ni P."/>
            <person name="Dong W."/>
            <person name="Hu S."/>
            <person name="Zeng C."/>
            <person name="Zhang J."/>
            <person name="Zhang Y."/>
            <person name="Li R."/>
            <person name="Xu Z."/>
            <person name="Li S."/>
            <person name="Li X."/>
            <person name="Zheng H."/>
            <person name="Cong L."/>
            <person name="Lin L."/>
            <person name="Yin J."/>
            <person name="Geng J."/>
            <person name="Li G."/>
            <person name="Shi J."/>
            <person name="Liu J."/>
            <person name="Lv H."/>
            <person name="Li J."/>
            <person name="Wang J."/>
            <person name="Deng Y."/>
            <person name="Ran L."/>
            <person name="Shi X."/>
            <person name="Wang X."/>
            <person name="Wu Q."/>
            <person name="Li C."/>
            <person name="Ren X."/>
            <person name="Wang J."/>
            <person name="Wang X."/>
            <person name="Li D."/>
            <person name="Liu D."/>
            <person name="Zhang X."/>
            <person name="Ji Z."/>
            <person name="Zhao W."/>
            <person name="Sun Y."/>
            <person name="Zhang Z."/>
            <person name="Bao J."/>
            <person name="Han Y."/>
            <person name="Dong L."/>
            <person name="Ji J."/>
            <person name="Chen P."/>
            <person name="Wu S."/>
            <person name="Liu J."/>
            <person name="Xiao Y."/>
            <person name="Bu D."/>
            <person name="Tan J."/>
            <person name="Yang L."/>
            <person name="Ye C."/>
            <person name="Zhang J."/>
            <person name="Xu J."/>
            <person name="Zhou Y."/>
            <person name="Yu Y."/>
            <person name="Zhang B."/>
            <person name="Zhuang S."/>
            <person name="Wei H."/>
            <person name="Liu B."/>
            <person name="Lei M."/>
            <person name="Yu H."/>
            <person name="Li Y."/>
            <person name="Xu H."/>
            <person name="Wei S."/>
            <person name="He X."/>
            <person name="Fang L."/>
            <person name="Zhang Z."/>
            <person name="Zhang Y."/>
            <person name="Huang X."/>
            <person name="Su Z."/>
            <person name="Tong W."/>
            <person name="Li J."/>
            <person name="Tong Z."/>
            <person name="Li S."/>
            <person name="Ye J."/>
            <person name="Wang L."/>
            <person name="Fang L."/>
            <person name="Lei T."/>
            <person name="Chen C."/>
            <person name="Chen H."/>
            <person name="Xu Z."/>
            <person name="Li H."/>
            <person name="Huang H."/>
            <person name="Zhang F."/>
            <person name="Xu H."/>
            <person name="Li N."/>
            <person name="Zhao C."/>
            <person name="Li S."/>
            <person name="Dong L."/>
            <person name="Huang Y."/>
            <person name="Li L."/>
            <person name="Xi Y."/>
            <person name="Qi Q."/>
            <person name="Li W."/>
            <person name="Zhang B."/>
            <person name="Hu W."/>
            <person name="Zhang Y."/>
            <person name="Tian X."/>
            <person name="Jiao Y."/>
            <person name="Liang X."/>
            <person name="Jin J."/>
            <person name="Gao L."/>
            <person name="Zheng W."/>
            <person name="Hao B."/>
            <person name="Liu S."/>
            <person name="Wang W."/>
            <person name="Yuan L."/>
            <person name="Cao M."/>
            <person name="McDermott J."/>
            <person name="Samudrala R."/>
            <person name="Wang J."/>
            <person name="Wong G.K."/>
            <person name="Yang H."/>
        </authorList>
    </citation>
    <scope>NUCLEOTIDE SEQUENCE [LARGE SCALE GENOMIC DNA]</scope>
    <source>
        <strain evidence="3">cv. 93-11</strain>
    </source>
</reference>
<dbReference type="Proteomes" id="UP000007015">
    <property type="component" value="Chromosome 4"/>
</dbReference>
<protein>
    <recommendedName>
        <fullName evidence="4">Pentatricopeptide repeat-containing protein</fullName>
    </recommendedName>
</protein>
<sequence length="127" mass="13193">MAMAAAAATSPPPPPPPPPTHPPPTSATVRSLTAAGNHAAALRALSSITMASPQQQLDHSALPPAIKSAAALRDARSARAIHAAALRRGLLHRPSPAVANALLTAYARCGRLRRRARGVRLHLRLRA</sequence>
<accession>B8AUM8</accession>
<evidence type="ECO:0000313" key="2">
    <source>
        <dbReference type="EMBL" id="EEC76668.1"/>
    </source>
</evidence>
<dbReference type="EMBL" id="CM000129">
    <property type="protein sequence ID" value="EEC76668.1"/>
    <property type="molecule type" value="Genomic_DNA"/>
</dbReference>
<dbReference type="AlphaFoldDB" id="B8AUM8"/>
<proteinExistence type="predicted"/>
<keyword evidence="3" id="KW-1185">Reference proteome</keyword>
<organism evidence="2 3">
    <name type="scientific">Oryza sativa subsp. indica</name>
    <name type="common">Rice</name>
    <dbReference type="NCBI Taxonomy" id="39946"/>
    <lineage>
        <taxon>Eukaryota</taxon>
        <taxon>Viridiplantae</taxon>
        <taxon>Streptophyta</taxon>
        <taxon>Embryophyta</taxon>
        <taxon>Tracheophyta</taxon>
        <taxon>Spermatophyta</taxon>
        <taxon>Magnoliopsida</taxon>
        <taxon>Liliopsida</taxon>
        <taxon>Poales</taxon>
        <taxon>Poaceae</taxon>
        <taxon>BOP clade</taxon>
        <taxon>Oryzoideae</taxon>
        <taxon>Oryzeae</taxon>
        <taxon>Oryzinae</taxon>
        <taxon>Oryza</taxon>
        <taxon>Oryza sativa</taxon>
    </lineage>
</organism>
<evidence type="ECO:0000313" key="3">
    <source>
        <dbReference type="Proteomes" id="UP000007015"/>
    </source>
</evidence>
<feature type="region of interest" description="Disordered" evidence="1">
    <location>
        <begin position="1"/>
        <end position="31"/>
    </location>
</feature>
<name>B8AUM8_ORYSI</name>